<keyword evidence="2" id="KW-1185">Reference proteome</keyword>
<keyword evidence="1" id="KW-0378">Hydrolase</keyword>
<dbReference type="RefSeq" id="WP_285233269.1">
    <property type="nucleotide sequence ID" value="NZ_CP116346.1"/>
</dbReference>
<sequence length="405" mass="44079">MRRTAPPASPASSSSSSRRKAATRLVLLVATRKGAWLFHGDARRKTWTADGPHFLGHTISHLQLDPRDGRTLLAAAKTGHLGPTIFRSTNLGRSWKEAQQPPAFAQPSGGLPGRAVDHVFWLTPGHASEPGSWYAGTSPQGLFRSEDGGVSWLPLPAVNDNPQLREWMGSVQDGTPDGPKLHSVIVDPRDAKHLYFAMSGGGVHESRDGGASWSTLIQGLEVVEGFDPGTVTFHDPHCVRLCPAMPDRLYQQNHCGIYRMDRSGSTSASPAADVWQRIGRKMPKRVGDIGFPMVVHPREADTAWVFPMDGTTVWPRTSPAGRPAAYVTRNAGKSWQRLDQGLPESQAWWTVKRQAMTADALATPALYLGTTSGELWIGRDEGASWSNIARHLPEIYAVEVAELAA</sequence>
<protein>
    <submittedName>
        <fullName evidence="1">Glycosyl hydrolase</fullName>
    </submittedName>
</protein>
<dbReference type="CDD" id="cd15482">
    <property type="entry name" value="Sialidase_non-viral"/>
    <property type="match status" value="1"/>
</dbReference>
<dbReference type="Gene3D" id="2.130.10.10">
    <property type="entry name" value="YVTN repeat-like/Quinoprotein amine dehydrogenase"/>
    <property type="match status" value="1"/>
</dbReference>
<accession>A0AA95NLW3</accession>
<dbReference type="PANTHER" id="PTHR43739:SF5">
    <property type="entry name" value="EXO-ALPHA-SIALIDASE"/>
    <property type="match status" value="1"/>
</dbReference>
<organism evidence="1 2">
    <name type="scientific">Paucibacter sediminis</name>
    <dbReference type="NCBI Taxonomy" id="3019553"/>
    <lineage>
        <taxon>Bacteria</taxon>
        <taxon>Pseudomonadati</taxon>
        <taxon>Pseudomonadota</taxon>
        <taxon>Betaproteobacteria</taxon>
        <taxon>Burkholderiales</taxon>
        <taxon>Sphaerotilaceae</taxon>
        <taxon>Roseateles</taxon>
    </lineage>
</organism>
<name>A0AA95NLW3_9BURK</name>
<evidence type="ECO:0000313" key="2">
    <source>
        <dbReference type="Proteomes" id="UP001177769"/>
    </source>
</evidence>
<proteinExistence type="predicted"/>
<evidence type="ECO:0000313" key="1">
    <source>
        <dbReference type="EMBL" id="WIT12176.1"/>
    </source>
</evidence>
<dbReference type="GO" id="GO:0010411">
    <property type="term" value="P:xyloglucan metabolic process"/>
    <property type="evidence" value="ECO:0007669"/>
    <property type="project" value="TreeGrafter"/>
</dbReference>
<dbReference type="GO" id="GO:0016787">
    <property type="term" value="F:hydrolase activity"/>
    <property type="evidence" value="ECO:0007669"/>
    <property type="project" value="UniProtKB-KW"/>
</dbReference>
<dbReference type="InterPro" id="IPR015943">
    <property type="entry name" value="WD40/YVTN_repeat-like_dom_sf"/>
</dbReference>
<dbReference type="SUPFAM" id="SSF110296">
    <property type="entry name" value="Oligoxyloglucan reducing end-specific cellobiohydrolase"/>
    <property type="match status" value="1"/>
</dbReference>
<reference evidence="1" key="1">
    <citation type="submission" date="2023-01" db="EMBL/GenBank/DDBJ databases">
        <title>Whole genome sequence of Paucibacter sp. S2-9 isolated from pond sediment.</title>
        <authorList>
            <person name="Jung J.Y."/>
        </authorList>
    </citation>
    <scope>NUCLEOTIDE SEQUENCE</scope>
    <source>
        <strain evidence="1">S2-9</strain>
    </source>
</reference>
<dbReference type="AlphaFoldDB" id="A0AA95NLW3"/>
<dbReference type="InterPro" id="IPR052025">
    <property type="entry name" value="Xyloglucanase_GH74"/>
</dbReference>
<dbReference type="KEGG" id="pais:PFX98_00810"/>
<dbReference type="EMBL" id="CP116346">
    <property type="protein sequence ID" value="WIT12176.1"/>
    <property type="molecule type" value="Genomic_DNA"/>
</dbReference>
<dbReference type="Proteomes" id="UP001177769">
    <property type="component" value="Chromosome"/>
</dbReference>
<dbReference type="PANTHER" id="PTHR43739">
    <property type="entry name" value="XYLOGLUCANASE (EUROFUNG)"/>
    <property type="match status" value="1"/>
</dbReference>
<gene>
    <name evidence="1" type="ORF">PFX98_00810</name>
</gene>